<dbReference type="Pfam" id="PF00717">
    <property type="entry name" value="Peptidase_S24"/>
    <property type="match status" value="1"/>
</dbReference>
<dbReference type="PANTHER" id="PTHR11070">
    <property type="entry name" value="UVRD / RECB / PCRA DNA HELICASE FAMILY MEMBER"/>
    <property type="match status" value="1"/>
</dbReference>
<dbReference type="KEGG" id="csep:CP523_04895"/>
<dbReference type="RefSeq" id="WP_120140583.1">
    <property type="nucleotide sequence ID" value="NZ_CP023671.1"/>
</dbReference>
<comment type="catalytic activity">
    <reaction evidence="6">
        <text>Couples ATP hydrolysis with the unwinding of duplex DNA by translocating in the 3'-5' direction.</text>
        <dbReference type="EC" id="5.6.2.4"/>
    </reaction>
</comment>
<keyword evidence="3 9" id="KW-0347">Helicase</keyword>
<evidence type="ECO:0000256" key="2">
    <source>
        <dbReference type="ARBA" id="ARBA00022801"/>
    </source>
</evidence>
<dbReference type="PANTHER" id="PTHR11070:SF45">
    <property type="entry name" value="DNA 3'-5' HELICASE"/>
    <property type="match status" value="1"/>
</dbReference>
<dbReference type="CDD" id="cd18807">
    <property type="entry name" value="SF1_C_UvrD"/>
    <property type="match status" value="1"/>
</dbReference>
<dbReference type="InterPro" id="IPR000212">
    <property type="entry name" value="DNA_helicase_UvrD/REP"/>
</dbReference>
<sequence length="812" mass="94065">MQLNVEQKRIIESKPNGPMLIKGVAGSGKTTVAVNKIPLLLENYCTQDDDNVLMVTYNKSLLKYVLFIYENIEKEYDQKSFFWENNNKKLRIQNVDALTYYYFKQYVSKYKLNLKLSNRKEAQQALIDAITTVSKKFPDVKIIDTKFLDFIKEEILWIKACNYMDLHEYQGVDRIGRVSKLSSEGPQKLRKNSEQRYAIYQVLEQYDENLRKINRLDFQSINLMALEQVRKKPLKKYTHILIDESQDLSKVQLEFLKELYNEKPYSSITFIADIAQSIYSQSWLIKNRSFTSIGYDMTGKSISLSKNYRTTTQIAQAAFSLITKDEELIVDDNFVKPSLIDKQGKYPIYINFKDEASEASYVADLINKKLKHKYKLNDIVIIQRRKNQLKEVQKYLQKEGIPTSIFQSNEEFDFLEEAVKLVTMHSIKGLEFKVVIMIGLNSNIIPSLSRVRDLDDAKMLESRERKLMYVGMTRATERLYMTSSGNPSKFIKDIDYKFLRIKEDCLIRRVYSVDINDYLFKEEINDIYSDEERVRQWILKELNEVYKYPLNLINLEHKINIGSKFGLADIVVNTYRKKVKLPYILIEVKKWGDGVASALSQLKSYMANCPDVQYGIATDGNEIIIINKDLEEISDIPKFDRSMLPSTLESIEYIDLKKRISNSFIKDSTGIGEIYIEENGAERKVTNLTHIPIYNEISADMPILINSEFQGKYSIPSEWIGNNENLFILKIKGESMINKKIDDGDYVVINKQNMAEIGDIVAVDIAGDATLKTYKTMGGKVLLMPENDDYEPIMLEENQFSIIGVAVGVIKE</sequence>
<comment type="catalytic activity">
    <reaction evidence="8">
        <text>ATP + H2O = ADP + phosphate + H(+)</text>
        <dbReference type="Rhea" id="RHEA:13065"/>
        <dbReference type="ChEBI" id="CHEBI:15377"/>
        <dbReference type="ChEBI" id="CHEBI:15378"/>
        <dbReference type="ChEBI" id="CHEBI:30616"/>
        <dbReference type="ChEBI" id="CHEBI:43474"/>
        <dbReference type="ChEBI" id="CHEBI:456216"/>
        <dbReference type="EC" id="5.6.2.4"/>
    </reaction>
</comment>
<dbReference type="Gene3D" id="3.40.50.300">
    <property type="entry name" value="P-loop containing nucleotide triphosphate hydrolases"/>
    <property type="match status" value="3"/>
</dbReference>
<dbReference type="Proteomes" id="UP000280586">
    <property type="component" value="Chromosome"/>
</dbReference>
<proteinExistence type="predicted"/>
<accession>A0A9N7PLG6</accession>
<dbReference type="Gene3D" id="2.10.109.10">
    <property type="entry name" value="Umud Fragment, subunit A"/>
    <property type="match status" value="1"/>
</dbReference>
<keyword evidence="2 9" id="KW-0378">Hydrolase</keyword>
<dbReference type="EMBL" id="CP023671">
    <property type="protein sequence ID" value="AYE33857.1"/>
    <property type="molecule type" value="Genomic_DNA"/>
</dbReference>
<dbReference type="Pfam" id="PF13588">
    <property type="entry name" value="HSDR_N_2"/>
    <property type="match status" value="1"/>
</dbReference>
<dbReference type="PROSITE" id="PS51198">
    <property type="entry name" value="UVRD_HELICASE_ATP_BIND"/>
    <property type="match status" value="1"/>
</dbReference>
<evidence type="ECO:0000259" key="10">
    <source>
        <dbReference type="PROSITE" id="PS51198"/>
    </source>
</evidence>
<dbReference type="SUPFAM" id="SSF51306">
    <property type="entry name" value="LexA/Signal peptidase"/>
    <property type="match status" value="1"/>
</dbReference>
<dbReference type="GO" id="GO:0003677">
    <property type="term" value="F:DNA binding"/>
    <property type="evidence" value="ECO:0007669"/>
    <property type="project" value="InterPro"/>
</dbReference>
<name>A0A9N7PLG6_CLOSE</name>
<keyword evidence="14" id="KW-1185">Reference proteome</keyword>
<dbReference type="Proteomes" id="UP001055437">
    <property type="component" value="Chromosome"/>
</dbReference>
<feature type="domain" description="UvrD-like helicase ATP-binding" evidence="10">
    <location>
        <begin position="2"/>
        <end position="311"/>
    </location>
</feature>
<evidence type="ECO:0000313" key="13">
    <source>
        <dbReference type="Proteomes" id="UP000280586"/>
    </source>
</evidence>
<evidence type="ECO:0000256" key="5">
    <source>
        <dbReference type="ARBA" id="ARBA00023235"/>
    </source>
</evidence>
<dbReference type="AlphaFoldDB" id="A0A9N7PLG6"/>
<evidence type="ECO:0000256" key="1">
    <source>
        <dbReference type="ARBA" id="ARBA00022741"/>
    </source>
</evidence>
<dbReference type="InterPro" id="IPR015927">
    <property type="entry name" value="Peptidase_S24_S26A/B/C"/>
</dbReference>
<evidence type="ECO:0000313" key="12">
    <source>
        <dbReference type="EMBL" id="USS00420.1"/>
    </source>
</evidence>
<dbReference type="GO" id="GO:0000725">
    <property type="term" value="P:recombinational repair"/>
    <property type="evidence" value="ECO:0007669"/>
    <property type="project" value="TreeGrafter"/>
</dbReference>
<evidence type="ECO:0000256" key="8">
    <source>
        <dbReference type="ARBA" id="ARBA00048988"/>
    </source>
</evidence>
<organism evidence="11 13">
    <name type="scientific">Clostridium septicum</name>
    <dbReference type="NCBI Taxonomy" id="1504"/>
    <lineage>
        <taxon>Bacteria</taxon>
        <taxon>Bacillati</taxon>
        <taxon>Bacillota</taxon>
        <taxon>Clostridia</taxon>
        <taxon>Eubacteriales</taxon>
        <taxon>Clostridiaceae</taxon>
        <taxon>Clostridium</taxon>
    </lineage>
</organism>
<dbReference type="GO" id="GO:0016787">
    <property type="term" value="F:hydrolase activity"/>
    <property type="evidence" value="ECO:0007669"/>
    <property type="project" value="UniProtKB-UniRule"/>
</dbReference>
<evidence type="ECO:0000313" key="14">
    <source>
        <dbReference type="Proteomes" id="UP001055437"/>
    </source>
</evidence>
<reference evidence="11 13" key="1">
    <citation type="submission" date="2017-09" db="EMBL/GenBank/DDBJ databases">
        <authorList>
            <person name="Thomas P."/>
            <person name="Seyboldt C."/>
        </authorList>
    </citation>
    <scope>NUCLEOTIDE SEQUENCE [LARGE SCALE GENOMIC DNA]</scope>
    <source>
        <strain evidence="11 13">DSM 7534</strain>
    </source>
</reference>
<dbReference type="Pfam" id="PF13361">
    <property type="entry name" value="UvrD_C"/>
    <property type="match status" value="2"/>
</dbReference>
<evidence type="ECO:0000256" key="9">
    <source>
        <dbReference type="PROSITE-ProRule" id="PRU00560"/>
    </source>
</evidence>
<dbReference type="EMBL" id="CP099799">
    <property type="protein sequence ID" value="USS00420.1"/>
    <property type="molecule type" value="Genomic_DNA"/>
</dbReference>
<evidence type="ECO:0000256" key="4">
    <source>
        <dbReference type="ARBA" id="ARBA00022840"/>
    </source>
</evidence>
<evidence type="ECO:0000256" key="7">
    <source>
        <dbReference type="ARBA" id="ARBA00034808"/>
    </source>
</evidence>
<keyword evidence="1 9" id="KW-0547">Nucleotide-binding</keyword>
<dbReference type="EC" id="5.6.2.4" evidence="7"/>
<protein>
    <recommendedName>
        <fullName evidence="7">DNA 3'-5' helicase</fullName>
        <ecNumber evidence="7">5.6.2.4</ecNumber>
    </recommendedName>
</protein>
<reference evidence="12" key="2">
    <citation type="submission" date="2022-06" db="EMBL/GenBank/DDBJ databases">
        <authorList>
            <person name="Holder M.E."/>
            <person name="Ajami N.J."/>
            <person name="Petrosino J.F."/>
        </authorList>
    </citation>
    <scope>NUCLEOTIDE SEQUENCE</scope>
    <source>
        <strain evidence="12">RMA 8861</strain>
    </source>
</reference>
<dbReference type="InterPro" id="IPR029464">
    <property type="entry name" value="HSDR_N"/>
</dbReference>
<dbReference type="GO" id="GO:0005524">
    <property type="term" value="F:ATP binding"/>
    <property type="evidence" value="ECO:0007669"/>
    <property type="project" value="UniProtKB-UniRule"/>
</dbReference>
<gene>
    <name evidence="11" type="ORF">CP523_04895</name>
    <name evidence="12" type="ORF">NH397_13150</name>
</gene>
<evidence type="ECO:0000313" key="11">
    <source>
        <dbReference type="EMBL" id="AYE33857.1"/>
    </source>
</evidence>
<dbReference type="GeneID" id="303560019"/>
<dbReference type="GO" id="GO:0043138">
    <property type="term" value="F:3'-5' DNA helicase activity"/>
    <property type="evidence" value="ECO:0007669"/>
    <property type="project" value="UniProtKB-EC"/>
</dbReference>
<keyword evidence="4 9" id="KW-0067">ATP-binding</keyword>
<keyword evidence="5" id="KW-0413">Isomerase</keyword>
<dbReference type="CDD" id="cd06529">
    <property type="entry name" value="S24_LexA-like"/>
    <property type="match status" value="1"/>
</dbReference>
<dbReference type="InterPro" id="IPR036286">
    <property type="entry name" value="LexA/Signal_pep-like_sf"/>
</dbReference>
<dbReference type="InterPro" id="IPR027417">
    <property type="entry name" value="P-loop_NTPase"/>
</dbReference>
<feature type="binding site" evidence="9">
    <location>
        <begin position="23"/>
        <end position="30"/>
    </location>
    <ligand>
        <name>ATP</name>
        <dbReference type="ChEBI" id="CHEBI:30616"/>
    </ligand>
</feature>
<dbReference type="SUPFAM" id="SSF52540">
    <property type="entry name" value="P-loop containing nucleoside triphosphate hydrolases"/>
    <property type="match status" value="1"/>
</dbReference>
<dbReference type="InterPro" id="IPR014016">
    <property type="entry name" value="UvrD-like_ATP-bd"/>
</dbReference>
<evidence type="ECO:0000256" key="6">
    <source>
        <dbReference type="ARBA" id="ARBA00034617"/>
    </source>
</evidence>
<dbReference type="InterPro" id="IPR014017">
    <property type="entry name" value="DNA_helicase_UvrD-like_C"/>
</dbReference>
<evidence type="ECO:0000256" key="3">
    <source>
        <dbReference type="ARBA" id="ARBA00022806"/>
    </source>
</evidence>
<dbReference type="Pfam" id="PF00580">
    <property type="entry name" value="UvrD-helicase"/>
    <property type="match status" value="1"/>
</dbReference>
<dbReference type="InterPro" id="IPR039418">
    <property type="entry name" value="LexA-like"/>
</dbReference>